<feature type="region of interest" description="Disordered" evidence="1">
    <location>
        <begin position="1"/>
        <end position="36"/>
    </location>
</feature>
<organism evidence="2">
    <name type="scientific">marine sediment metagenome</name>
    <dbReference type="NCBI Taxonomy" id="412755"/>
    <lineage>
        <taxon>unclassified sequences</taxon>
        <taxon>metagenomes</taxon>
        <taxon>ecological metagenomes</taxon>
    </lineage>
</organism>
<dbReference type="EMBL" id="LAZR01066355">
    <property type="protein sequence ID" value="KKK53733.1"/>
    <property type="molecule type" value="Genomic_DNA"/>
</dbReference>
<sequence length="121" mass="12759">MFEEGDSLAGPQPAGGDAPQVFAHDTEASRPTAPMSLSHLTGVPTVFMYQDPETETVVVHIGFSNCQHNIEPIPGLAMFLRQATMAATSPVGPVSIVTIEICPELMEAFGEVANTHPEIGA</sequence>
<dbReference type="AlphaFoldDB" id="A0A0F8WAR2"/>
<evidence type="ECO:0000313" key="2">
    <source>
        <dbReference type="EMBL" id="KKK53733.1"/>
    </source>
</evidence>
<comment type="caution">
    <text evidence="2">The sequence shown here is derived from an EMBL/GenBank/DDBJ whole genome shotgun (WGS) entry which is preliminary data.</text>
</comment>
<reference evidence="2" key="1">
    <citation type="journal article" date="2015" name="Nature">
        <title>Complex archaea that bridge the gap between prokaryotes and eukaryotes.</title>
        <authorList>
            <person name="Spang A."/>
            <person name="Saw J.H."/>
            <person name="Jorgensen S.L."/>
            <person name="Zaremba-Niedzwiedzka K."/>
            <person name="Martijn J."/>
            <person name="Lind A.E."/>
            <person name="van Eijk R."/>
            <person name="Schleper C."/>
            <person name="Guy L."/>
            <person name="Ettema T.J."/>
        </authorList>
    </citation>
    <scope>NUCLEOTIDE SEQUENCE</scope>
</reference>
<feature type="non-terminal residue" evidence="2">
    <location>
        <position position="121"/>
    </location>
</feature>
<proteinExistence type="predicted"/>
<gene>
    <name evidence="2" type="ORF">LCGC14_3091820</name>
</gene>
<name>A0A0F8WAR2_9ZZZZ</name>
<evidence type="ECO:0000256" key="1">
    <source>
        <dbReference type="SAM" id="MobiDB-lite"/>
    </source>
</evidence>
<accession>A0A0F8WAR2</accession>
<protein>
    <submittedName>
        <fullName evidence="2">Uncharacterized protein</fullName>
    </submittedName>
</protein>